<dbReference type="InterPro" id="IPR037066">
    <property type="entry name" value="Plug_dom_sf"/>
</dbReference>
<keyword evidence="4" id="KW-0472">Membrane</keyword>
<protein>
    <recommendedName>
        <fullName evidence="6">TonB-dependent transporter Oar-like beta-barrel domain-containing protein</fullName>
    </recommendedName>
</protein>
<dbReference type="InterPro" id="IPR008969">
    <property type="entry name" value="CarboxyPept-like_regulatory"/>
</dbReference>
<name>A0A0F9LJY5_9ZZZZ</name>
<sequence length="916" mass="102354">MKNKKLLSQIVIMPLILLILVIGLSYGQIITGKIGGTVTDDQGEPLPGVTVEASSPSAMGIQTSITSDKGTFRFANLAVGRYKVVFILDGFQRVERQNIAVKINTTVTLGVTMKLQTLEEAVTVIAESPVIDVKKSGMSTNFTTVDIDNIPAGRSSFADIVKQAPGMLAQGESGALRWSFAGSGVEGNAFYFDGVDQSSPELGIPWTNPNQDIFEEVEVTGVGVAAEYGLITGAVINIVTKSGGNKFSGSLSHYGQYDFTTGDNNPDPYDEATEEGSQSFKRWYNYDLSLSLGGPIVKDAVWFFGNYNIRRGKESNWQGTPDYVAKDIQDEGFFKLTSNLSNKHKLVLSFAYENENFGEVPDPWNLPETVIKEVLQTYIWNARFTWLLGSSSFFDFKYAGWYSPDHYDVPVAGADLNLRPHVDDATGVLSNAPGWSGIWDITTHQVNAGFSYFAEDFLGATHDFKIGVQYNRGKLEAMGGYPGGGYYVDYYGPYYLYVQQQYMYGGIVNRLGFFLDDSISVGNRLTVNLGLRFDNQQATYPALPLLDGWEKTDVITPGIDDLITWNVFSPRIGLAFQLTSDGKTLLKASYGRYYDAMHISNFAWPGPGYTDWYMYWWDAGLGEWEEIDYAPGEIGYIMDPDIKNPYSEQLFVGLERELISDFSVGAMYIHKTEGNSLGWEGRNTTYDQVQIVSDDNGQTYTAFDRTGPYPETWQTNPEGYGQKYDGLIFTLDKKYSKDWMMNASLTWSHSTGLNMRAKSTSQQNLLSSSGSFGVDPNDLINAQGDMQHDKRWVFKFTGGYNLPGDIFIGTYFTYQTGRPRPAQTQLYGLSQGRVSVLAEPRGERRYPSFYTLSLRAQKTFRFSGSWRLKVMLDVFNVTNDATFRGWRSNSMWRDTFTESSGLPDPISVQLGFKLEF</sequence>
<dbReference type="InterPro" id="IPR036942">
    <property type="entry name" value="Beta-barrel_TonB_sf"/>
</dbReference>
<dbReference type="SUPFAM" id="SSF49464">
    <property type="entry name" value="Carboxypeptidase regulatory domain-like"/>
    <property type="match status" value="1"/>
</dbReference>
<evidence type="ECO:0000313" key="7">
    <source>
        <dbReference type="EMBL" id="KKM93703.1"/>
    </source>
</evidence>
<comment type="caution">
    <text evidence="7">The sequence shown here is derived from an EMBL/GenBank/DDBJ whole genome shotgun (WGS) entry which is preliminary data.</text>
</comment>
<dbReference type="Gene3D" id="2.40.170.20">
    <property type="entry name" value="TonB-dependent receptor, beta-barrel domain"/>
    <property type="match status" value="1"/>
</dbReference>
<reference evidence="7" key="1">
    <citation type="journal article" date="2015" name="Nature">
        <title>Complex archaea that bridge the gap between prokaryotes and eukaryotes.</title>
        <authorList>
            <person name="Spang A."/>
            <person name="Saw J.H."/>
            <person name="Jorgensen S.L."/>
            <person name="Zaremba-Niedzwiedzka K."/>
            <person name="Martijn J."/>
            <person name="Lind A.E."/>
            <person name="van Eijk R."/>
            <person name="Schleper C."/>
            <person name="Guy L."/>
            <person name="Ettema T.J."/>
        </authorList>
    </citation>
    <scope>NUCLEOTIDE SEQUENCE</scope>
</reference>
<dbReference type="Gene3D" id="2.60.40.1120">
    <property type="entry name" value="Carboxypeptidase-like, regulatory domain"/>
    <property type="match status" value="1"/>
</dbReference>
<dbReference type="GO" id="GO:0015344">
    <property type="term" value="F:siderophore uptake transmembrane transporter activity"/>
    <property type="evidence" value="ECO:0007669"/>
    <property type="project" value="TreeGrafter"/>
</dbReference>
<keyword evidence="2" id="KW-0813">Transport</keyword>
<dbReference type="InterPro" id="IPR039426">
    <property type="entry name" value="TonB-dep_rcpt-like"/>
</dbReference>
<feature type="domain" description="TonB-dependent transporter Oar-like beta-barrel" evidence="6">
    <location>
        <begin position="443"/>
        <end position="803"/>
    </location>
</feature>
<keyword evidence="3" id="KW-0812">Transmembrane</keyword>
<evidence type="ECO:0000259" key="6">
    <source>
        <dbReference type="Pfam" id="PF25183"/>
    </source>
</evidence>
<evidence type="ECO:0000256" key="2">
    <source>
        <dbReference type="ARBA" id="ARBA00022448"/>
    </source>
</evidence>
<dbReference type="PANTHER" id="PTHR30069">
    <property type="entry name" value="TONB-DEPENDENT OUTER MEMBRANE RECEPTOR"/>
    <property type="match status" value="1"/>
</dbReference>
<dbReference type="GO" id="GO:0009279">
    <property type="term" value="C:cell outer membrane"/>
    <property type="evidence" value="ECO:0007669"/>
    <property type="project" value="UniProtKB-SubCell"/>
</dbReference>
<dbReference type="Pfam" id="PF13620">
    <property type="entry name" value="CarboxypepD_reg"/>
    <property type="match status" value="1"/>
</dbReference>
<dbReference type="Pfam" id="PF25183">
    <property type="entry name" value="OMP_b-brl_4"/>
    <property type="match status" value="1"/>
</dbReference>
<keyword evidence="5" id="KW-0998">Cell outer membrane</keyword>
<dbReference type="AlphaFoldDB" id="A0A0F9LJY5"/>
<dbReference type="EMBL" id="LAZR01006230">
    <property type="protein sequence ID" value="KKM93703.1"/>
    <property type="molecule type" value="Genomic_DNA"/>
</dbReference>
<proteinExistence type="predicted"/>
<evidence type="ECO:0000256" key="4">
    <source>
        <dbReference type="ARBA" id="ARBA00023136"/>
    </source>
</evidence>
<organism evidence="7">
    <name type="scientific">marine sediment metagenome</name>
    <dbReference type="NCBI Taxonomy" id="412755"/>
    <lineage>
        <taxon>unclassified sequences</taxon>
        <taxon>metagenomes</taxon>
        <taxon>ecological metagenomes</taxon>
    </lineage>
</organism>
<evidence type="ECO:0000256" key="5">
    <source>
        <dbReference type="ARBA" id="ARBA00023237"/>
    </source>
</evidence>
<dbReference type="GO" id="GO:0044718">
    <property type="term" value="P:siderophore transmembrane transport"/>
    <property type="evidence" value="ECO:0007669"/>
    <property type="project" value="TreeGrafter"/>
</dbReference>
<dbReference type="Gene3D" id="2.170.130.10">
    <property type="entry name" value="TonB-dependent receptor, plug domain"/>
    <property type="match status" value="1"/>
</dbReference>
<comment type="subcellular location">
    <subcellularLocation>
        <location evidence="1">Cell outer membrane</location>
        <topology evidence="1">Multi-pass membrane protein</topology>
    </subcellularLocation>
</comment>
<evidence type="ECO:0000256" key="1">
    <source>
        <dbReference type="ARBA" id="ARBA00004571"/>
    </source>
</evidence>
<accession>A0A0F9LJY5</accession>
<dbReference type="InterPro" id="IPR057601">
    <property type="entry name" value="Oar-like_b-barrel"/>
</dbReference>
<dbReference type="SUPFAM" id="SSF56935">
    <property type="entry name" value="Porins"/>
    <property type="match status" value="1"/>
</dbReference>
<evidence type="ECO:0000256" key="3">
    <source>
        <dbReference type="ARBA" id="ARBA00022692"/>
    </source>
</evidence>
<gene>
    <name evidence="7" type="ORF">LCGC14_1205720</name>
</gene>
<dbReference type="PANTHER" id="PTHR30069:SF46">
    <property type="entry name" value="OAR PROTEIN"/>
    <property type="match status" value="1"/>
</dbReference>